<reference evidence="1 2" key="1">
    <citation type="submission" date="2021-03" db="EMBL/GenBank/DDBJ databases">
        <title>Sequencing the genomes of 1000 actinobacteria strains.</title>
        <authorList>
            <person name="Klenk H.-P."/>
        </authorList>
    </citation>
    <scope>NUCLEOTIDE SEQUENCE [LARGE SCALE GENOMIC DNA]</scope>
    <source>
        <strain evidence="1 2">DSM 46670</strain>
    </source>
</reference>
<dbReference type="RefSeq" id="WP_209645036.1">
    <property type="nucleotide sequence ID" value="NZ_JAGINW010000001.1"/>
</dbReference>
<proteinExistence type="predicted"/>
<sequence>MHGSGGAEYVVFRNSNVLCRWNFEASAGPATRGCGTGREAAGSLSATIVGPQGPSYIELRW</sequence>
<dbReference type="EMBL" id="JAGINW010000001">
    <property type="protein sequence ID" value="MBP2327945.1"/>
    <property type="molecule type" value="Genomic_DNA"/>
</dbReference>
<organism evidence="1 2">
    <name type="scientific">Kibdelosporangium banguiense</name>
    <dbReference type="NCBI Taxonomy" id="1365924"/>
    <lineage>
        <taxon>Bacteria</taxon>
        <taxon>Bacillati</taxon>
        <taxon>Actinomycetota</taxon>
        <taxon>Actinomycetes</taxon>
        <taxon>Pseudonocardiales</taxon>
        <taxon>Pseudonocardiaceae</taxon>
        <taxon>Kibdelosporangium</taxon>
    </lineage>
</organism>
<protein>
    <submittedName>
        <fullName evidence="1">Uncharacterized protein</fullName>
    </submittedName>
</protein>
<evidence type="ECO:0000313" key="1">
    <source>
        <dbReference type="EMBL" id="MBP2327945.1"/>
    </source>
</evidence>
<gene>
    <name evidence="1" type="ORF">JOF56_008330</name>
</gene>
<dbReference type="Proteomes" id="UP001519332">
    <property type="component" value="Unassembled WGS sequence"/>
</dbReference>
<keyword evidence="2" id="KW-1185">Reference proteome</keyword>
<name>A0ABS4TU73_9PSEU</name>
<evidence type="ECO:0000313" key="2">
    <source>
        <dbReference type="Proteomes" id="UP001519332"/>
    </source>
</evidence>
<comment type="caution">
    <text evidence="1">The sequence shown here is derived from an EMBL/GenBank/DDBJ whole genome shotgun (WGS) entry which is preliminary data.</text>
</comment>
<accession>A0ABS4TU73</accession>